<evidence type="ECO:0000313" key="2">
    <source>
        <dbReference type="Proteomes" id="UP001320544"/>
    </source>
</evidence>
<accession>A0ABN6MG85</accession>
<protein>
    <submittedName>
        <fullName evidence="1">Gamma carbonic anhydrase family protein</fullName>
    </submittedName>
</protein>
<keyword evidence="2" id="KW-1185">Reference proteome</keyword>
<dbReference type="Pfam" id="PF00132">
    <property type="entry name" value="Hexapep"/>
    <property type="match status" value="1"/>
</dbReference>
<dbReference type="CDD" id="cd04645">
    <property type="entry name" value="LbH_gamma_CA_like"/>
    <property type="match status" value="1"/>
</dbReference>
<dbReference type="Proteomes" id="UP001320544">
    <property type="component" value="Chromosome"/>
</dbReference>
<sequence length="182" mass="18911">MIIEYKGKVPDTHRAAFIADTATVSGDVTLGEESSVWFGAVLRAEVDSIRIGAKSNVQDNATLHSDHGCPVVIGDCVSVGHNAIVHGAIVEDGCLIGMHATVLNGARIGKGSLIAAGALVKEGEVIPERSLVIGVPGKVIRMLDDATVEHNLANAQVYVDDAKEYAAKCPQGGLSAKINTNC</sequence>
<dbReference type="InterPro" id="IPR047324">
    <property type="entry name" value="LbH_gamma_CA-like"/>
</dbReference>
<reference evidence="1 2" key="1">
    <citation type="submission" date="2022-01" db="EMBL/GenBank/DDBJ databases">
        <title>Novel bile acid biosynthetic pathways are enriched in the microbiome of centenarians.</title>
        <authorList>
            <person name="Sato Y."/>
            <person name="Atarashi K."/>
            <person name="Plichta R.D."/>
            <person name="Arai Y."/>
            <person name="Sasajima S."/>
            <person name="Kearney M.S."/>
            <person name="Suda W."/>
            <person name="Takeshita K."/>
            <person name="Sasaki T."/>
            <person name="Okamoto S."/>
            <person name="Skelly N.A."/>
            <person name="Okamura Y."/>
            <person name="Vlamakis H."/>
            <person name="Li Y."/>
            <person name="Tanoue T."/>
            <person name="Takei H."/>
            <person name="Nittono H."/>
            <person name="Narushima S."/>
            <person name="Irie J."/>
            <person name="Itoh H."/>
            <person name="Moriya K."/>
            <person name="Sugiura Y."/>
            <person name="Suematsu M."/>
            <person name="Moritoki N."/>
            <person name="Shibata S."/>
            <person name="Littman R.D."/>
            <person name="Fischbach A.M."/>
            <person name="Uwamino Y."/>
            <person name="Inoue T."/>
            <person name="Honda A."/>
            <person name="Hattori M."/>
            <person name="Murai T."/>
            <person name="Xavier J.R."/>
            <person name="Hirose N."/>
            <person name="Honda K."/>
        </authorList>
    </citation>
    <scope>NUCLEOTIDE SEQUENCE [LARGE SCALE GENOMIC DNA]</scope>
    <source>
        <strain evidence="1 2">CE91-St30</strain>
    </source>
</reference>
<dbReference type="InterPro" id="IPR050484">
    <property type="entry name" value="Transf_Hexapept/Carb_Anhydrase"/>
</dbReference>
<name>A0ABN6MG85_9ACTN</name>
<dbReference type="EMBL" id="AP025564">
    <property type="protein sequence ID" value="BDE95641.1"/>
    <property type="molecule type" value="Genomic_DNA"/>
</dbReference>
<evidence type="ECO:0000313" key="1">
    <source>
        <dbReference type="EMBL" id="BDE95641.1"/>
    </source>
</evidence>
<dbReference type="SUPFAM" id="SSF51161">
    <property type="entry name" value="Trimeric LpxA-like enzymes"/>
    <property type="match status" value="1"/>
</dbReference>
<dbReference type="InterPro" id="IPR011004">
    <property type="entry name" value="Trimer_LpxA-like_sf"/>
</dbReference>
<organism evidence="1 2">
    <name type="scientific">Raoultibacter timonensis</name>
    <dbReference type="NCBI Taxonomy" id="1907662"/>
    <lineage>
        <taxon>Bacteria</taxon>
        <taxon>Bacillati</taxon>
        <taxon>Actinomycetota</taxon>
        <taxon>Coriobacteriia</taxon>
        <taxon>Eggerthellales</taxon>
        <taxon>Eggerthellaceae</taxon>
        <taxon>Raoultibacter</taxon>
    </lineage>
</organism>
<dbReference type="RefSeq" id="WP_244411958.1">
    <property type="nucleotide sequence ID" value="NZ_AP025564.1"/>
</dbReference>
<dbReference type="PANTHER" id="PTHR13061">
    <property type="entry name" value="DYNACTIN SUBUNIT P25"/>
    <property type="match status" value="1"/>
</dbReference>
<dbReference type="PANTHER" id="PTHR13061:SF29">
    <property type="entry name" value="GAMMA CARBONIC ANHYDRASE-LIKE 1, MITOCHONDRIAL-RELATED"/>
    <property type="match status" value="1"/>
</dbReference>
<dbReference type="InterPro" id="IPR001451">
    <property type="entry name" value="Hexapep"/>
</dbReference>
<dbReference type="Gene3D" id="2.160.10.10">
    <property type="entry name" value="Hexapeptide repeat proteins"/>
    <property type="match status" value="1"/>
</dbReference>
<gene>
    <name evidence="1" type="ORF">CE91St30_09740</name>
</gene>
<proteinExistence type="predicted"/>